<name>A0A7W6NKL9_9HYPH</name>
<dbReference type="EMBL" id="JACIEZ010000002">
    <property type="protein sequence ID" value="MBB4064432.1"/>
    <property type="molecule type" value="Genomic_DNA"/>
</dbReference>
<dbReference type="AlphaFoldDB" id="A0A7W6NKL9"/>
<dbReference type="Proteomes" id="UP000528286">
    <property type="component" value="Unassembled WGS sequence"/>
</dbReference>
<protein>
    <submittedName>
        <fullName evidence="1">Uncharacterized protein</fullName>
    </submittedName>
</protein>
<dbReference type="RefSeq" id="WP_183365653.1">
    <property type="nucleotide sequence ID" value="NZ_JACIEZ010000002.1"/>
</dbReference>
<evidence type="ECO:0000313" key="1">
    <source>
        <dbReference type="EMBL" id="MBB4064432.1"/>
    </source>
</evidence>
<accession>A0A7W6NKL9</accession>
<comment type="caution">
    <text evidence="1">The sequence shown here is derived from an EMBL/GenBank/DDBJ whole genome shotgun (WGS) entry which is preliminary data.</text>
</comment>
<proteinExistence type="predicted"/>
<sequence length="183" mass="20780">MSIHEMLETLEEEGHLIVYPAPPGRPMRRRLYLAAGLYREMGDRRSGLNFFGQMPAVQAVFKRWVCGDPVSMRLNDNGHQALLVRLKPPPEDIWELRVTEPKPQLRIFACFAATDILVGVSAVNRDRLGRAFARSGRQSKLWTEAMYGCQAEWRRLFGGAAAFRGRQARDYVSKDGFESGKPL</sequence>
<organism evidence="1 2">
    <name type="scientific">Gellertiella hungarica</name>
    <dbReference type="NCBI Taxonomy" id="1572859"/>
    <lineage>
        <taxon>Bacteria</taxon>
        <taxon>Pseudomonadati</taxon>
        <taxon>Pseudomonadota</taxon>
        <taxon>Alphaproteobacteria</taxon>
        <taxon>Hyphomicrobiales</taxon>
        <taxon>Rhizobiaceae</taxon>
        <taxon>Gellertiella</taxon>
    </lineage>
</organism>
<gene>
    <name evidence="1" type="ORF">GGR23_001609</name>
</gene>
<evidence type="ECO:0000313" key="2">
    <source>
        <dbReference type="Proteomes" id="UP000528286"/>
    </source>
</evidence>
<reference evidence="1 2" key="1">
    <citation type="submission" date="2020-08" db="EMBL/GenBank/DDBJ databases">
        <title>Genomic Encyclopedia of Type Strains, Phase IV (KMG-IV): sequencing the most valuable type-strain genomes for metagenomic binning, comparative biology and taxonomic classification.</title>
        <authorList>
            <person name="Goeker M."/>
        </authorList>
    </citation>
    <scope>NUCLEOTIDE SEQUENCE [LARGE SCALE GENOMIC DNA]</scope>
    <source>
        <strain evidence="1 2">DSM 29853</strain>
    </source>
</reference>
<keyword evidence="2" id="KW-1185">Reference proteome</keyword>